<dbReference type="EMBL" id="LGEM01000015">
    <property type="protein sequence ID" value="KUP98111.1"/>
    <property type="molecule type" value="Genomic_DNA"/>
</dbReference>
<proteinExistence type="predicted"/>
<dbReference type="Gene3D" id="2.30.110.10">
    <property type="entry name" value="Electron Transport, Fmn-binding Protein, Chain A"/>
    <property type="match status" value="1"/>
</dbReference>
<organism evidence="1 2">
    <name type="scientific">Thermobifida cellulosilytica TB100</name>
    <dbReference type="NCBI Taxonomy" id="665004"/>
    <lineage>
        <taxon>Bacteria</taxon>
        <taxon>Bacillati</taxon>
        <taxon>Actinomycetota</taxon>
        <taxon>Actinomycetes</taxon>
        <taxon>Streptosporangiales</taxon>
        <taxon>Nocardiopsidaceae</taxon>
        <taxon>Thermobifida</taxon>
    </lineage>
</organism>
<dbReference type="AlphaFoldDB" id="A0A147KLK5"/>
<dbReference type="PATRIC" id="fig|665004.4.peg.2236"/>
<sequence>MNVDGHDTAVTDKAGLEVLTREECLRLLAQAPIGRIVFTDHALPAVQPVNFTMLGTDIVIRTSPESKLAQATRDTVVAFEVDDYDEEARTGWSVMVVGVGHAVEDPEERSLLETLPLDTWAPGPRSHYIRIMTDIVTGRRIPEHS</sequence>
<dbReference type="OrthoDB" id="7062584at2"/>
<dbReference type="Proteomes" id="UP000074382">
    <property type="component" value="Unassembled WGS sequence"/>
</dbReference>
<dbReference type="InterPro" id="IPR024747">
    <property type="entry name" value="Pyridox_Oxase-rel"/>
</dbReference>
<reference evidence="2" key="1">
    <citation type="journal article" date="2017" name="Acta Aliment.">
        <title>Plant polysaccharide degrading enzyme system of Thermpbifida cellulosilytica TB100 revealed by de novo genome project data.</title>
        <authorList>
            <person name="Toth A."/>
            <person name="Baka E."/>
            <person name="Luzics S."/>
            <person name="Bata-Vidacs I."/>
            <person name="Nagy I."/>
            <person name="Balint B."/>
            <person name="Herceg R."/>
            <person name="Olasz F."/>
            <person name="Wilk T."/>
            <person name="Nagy T."/>
            <person name="Kriszt B."/>
            <person name="Nagy I."/>
            <person name="Kukolya J."/>
        </authorList>
    </citation>
    <scope>NUCLEOTIDE SEQUENCE [LARGE SCALE GENOMIC DNA]</scope>
    <source>
        <strain evidence="2">TB100</strain>
    </source>
</reference>
<evidence type="ECO:0000313" key="2">
    <source>
        <dbReference type="Proteomes" id="UP000074382"/>
    </source>
</evidence>
<dbReference type="RefSeq" id="WP_068756024.1">
    <property type="nucleotide sequence ID" value="NZ_KQ950182.1"/>
</dbReference>
<comment type="caution">
    <text evidence="1">The sequence shown here is derived from an EMBL/GenBank/DDBJ whole genome shotgun (WGS) entry which is preliminary data.</text>
</comment>
<dbReference type="InterPro" id="IPR012349">
    <property type="entry name" value="Split_barrel_FMN-bd"/>
</dbReference>
<gene>
    <name evidence="1" type="ORF">AC529_02915</name>
</gene>
<dbReference type="Pfam" id="PF12900">
    <property type="entry name" value="Pyridox_ox_2"/>
    <property type="match status" value="1"/>
</dbReference>
<accession>A0A147KLK5</accession>
<evidence type="ECO:0000313" key="1">
    <source>
        <dbReference type="EMBL" id="KUP98111.1"/>
    </source>
</evidence>
<name>A0A147KLK5_THECS</name>
<dbReference type="SUPFAM" id="SSF50475">
    <property type="entry name" value="FMN-binding split barrel"/>
    <property type="match status" value="1"/>
</dbReference>
<dbReference type="STRING" id="665004.AC529_02915"/>
<protein>
    <submittedName>
        <fullName evidence="1">Pyridoxamine 5'-phosphate oxidase</fullName>
    </submittedName>
</protein>
<keyword evidence="2" id="KW-1185">Reference proteome</keyword>